<reference evidence="2 3" key="1">
    <citation type="submission" date="2012-01" db="EMBL/GenBank/DDBJ databases">
        <title>Improved High-Quality Draft sequence of Metallosphaera yellowstonensis MK1.</title>
        <authorList>
            <consortium name="US DOE Joint Genome Institute"/>
            <person name="Lucas S."/>
            <person name="Han J."/>
            <person name="Cheng J.-F."/>
            <person name="Goodwin L."/>
            <person name="Pitluck S."/>
            <person name="Peters L."/>
            <person name="Teshima H."/>
            <person name="Detter J.C."/>
            <person name="Han C."/>
            <person name="Tapia R."/>
            <person name="Land M."/>
            <person name="Hauser L."/>
            <person name="Kyrpides N."/>
            <person name="Kozubal M."/>
            <person name="Macur R.E."/>
            <person name="Jay Z."/>
            <person name="Inskeep W."/>
            <person name="Woyke T."/>
        </authorList>
    </citation>
    <scope>NUCLEOTIDE SEQUENCE [LARGE SCALE GENOMIC DNA]</scope>
    <source>
        <strain evidence="2 3">MK1</strain>
    </source>
</reference>
<dbReference type="HOGENOM" id="CLU_2285101_0_0_2"/>
<protein>
    <submittedName>
        <fullName evidence="2">Uncharacterized protein</fullName>
    </submittedName>
</protein>
<gene>
    <name evidence="2" type="ORF">MetMK1DRAFT_00028140</name>
</gene>
<sequence length="101" mass="11692">MSLLPIAVFIVYGILSPLYYRLLRGKLSNEVAFLVTWVTAPFLASYPFFYSDLVVLLVLLMINLVGYLLIIKHRYKYIYNGIIFLLVPVVTILIFKLLTFI</sequence>
<feature type="transmembrane region" description="Helical" evidence="1">
    <location>
        <begin position="30"/>
        <end position="47"/>
    </location>
</feature>
<keyword evidence="1" id="KW-1133">Transmembrane helix</keyword>
<proteinExistence type="predicted"/>
<dbReference type="EMBL" id="JH597770">
    <property type="protein sequence ID" value="EHP68382.1"/>
    <property type="molecule type" value="Genomic_DNA"/>
</dbReference>
<feature type="transmembrane region" description="Helical" evidence="1">
    <location>
        <begin position="6"/>
        <end position="23"/>
    </location>
</feature>
<keyword evidence="3" id="KW-1185">Reference proteome</keyword>
<dbReference type="AlphaFoldDB" id="H2C8A6"/>
<keyword evidence="1" id="KW-0812">Transmembrane</keyword>
<evidence type="ECO:0000256" key="1">
    <source>
        <dbReference type="SAM" id="Phobius"/>
    </source>
</evidence>
<dbReference type="STRING" id="671065.MetMK1DRAFT_00028140"/>
<feature type="transmembrane region" description="Helical" evidence="1">
    <location>
        <begin position="53"/>
        <end position="70"/>
    </location>
</feature>
<dbReference type="Proteomes" id="UP000003980">
    <property type="component" value="Unassembled WGS sequence"/>
</dbReference>
<organism evidence="2 3">
    <name type="scientific">Metallosphaera yellowstonensis MK1</name>
    <dbReference type="NCBI Taxonomy" id="671065"/>
    <lineage>
        <taxon>Archaea</taxon>
        <taxon>Thermoproteota</taxon>
        <taxon>Thermoprotei</taxon>
        <taxon>Sulfolobales</taxon>
        <taxon>Sulfolobaceae</taxon>
        <taxon>Metallosphaera</taxon>
    </lineage>
</organism>
<name>H2C8A6_9CREN</name>
<feature type="transmembrane region" description="Helical" evidence="1">
    <location>
        <begin position="77"/>
        <end position="98"/>
    </location>
</feature>
<accession>H2C8A6</accession>
<keyword evidence="1" id="KW-0472">Membrane</keyword>
<dbReference type="eggNOG" id="arCOG05982">
    <property type="taxonomic scope" value="Archaea"/>
</dbReference>
<evidence type="ECO:0000313" key="3">
    <source>
        <dbReference type="Proteomes" id="UP000003980"/>
    </source>
</evidence>
<evidence type="ECO:0000313" key="2">
    <source>
        <dbReference type="EMBL" id="EHP68382.1"/>
    </source>
</evidence>